<dbReference type="Proteomes" id="UP000238775">
    <property type="component" value="Unassembled WGS sequence"/>
</dbReference>
<feature type="non-terminal residue" evidence="2">
    <location>
        <position position="1"/>
    </location>
</feature>
<evidence type="ECO:0000256" key="1">
    <source>
        <dbReference type="ARBA" id="ARBA00022723"/>
    </source>
</evidence>
<dbReference type="GO" id="GO:0046872">
    <property type="term" value="F:metal ion binding"/>
    <property type="evidence" value="ECO:0007669"/>
    <property type="project" value="UniProtKB-KW"/>
</dbReference>
<accession>A0A7Z1SG16</accession>
<dbReference type="PANTHER" id="PTHR34448:SF3">
    <property type="entry name" value="AMINOPEPTIDASE AMPS"/>
    <property type="match status" value="1"/>
</dbReference>
<name>A0A7Z1SG16_STAAU</name>
<dbReference type="InterPro" id="IPR052170">
    <property type="entry name" value="M29_Exopeptidase"/>
</dbReference>
<reference evidence="2 3" key="1">
    <citation type="submission" date="2017-11" db="EMBL/GenBank/DDBJ databases">
        <authorList>
            <person name="Founou R.C."/>
            <person name="Founou L."/>
            <person name="Allam M."/>
            <person name="Ismail A."/>
            <person name="Essack S.Y."/>
        </authorList>
    </citation>
    <scope>NUCLEOTIDE SEQUENCE [LARGE SCALE GENOMIC DNA]</scope>
    <source>
        <strain evidence="2 3">G703N2B1</strain>
    </source>
</reference>
<comment type="caution">
    <text evidence="2">The sequence shown here is derived from an EMBL/GenBank/DDBJ whole genome shotgun (WGS) entry which is preliminary data.</text>
</comment>
<gene>
    <name evidence="2" type="ORF">CV021_00150</name>
</gene>
<keyword evidence="2" id="KW-0645">Protease</keyword>
<organism evidence="2 3">
    <name type="scientific">Staphylococcus aureus</name>
    <dbReference type="NCBI Taxonomy" id="1280"/>
    <lineage>
        <taxon>Bacteria</taxon>
        <taxon>Bacillati</taxon>
        <taxon>Bacillota</taxon>
        <taxon>Bacilli</taxon>
        <taxon>Bacillales</taxon>
        <taxon>Staphylococcaceae</taxon>
        <taxon>Staphylococcus</taxon>
    </lineage>
</organism>
<keyword evidence="2" id="KW-0031">Aminopeptidase</keyword>
<sequence>ATSYVNGDGQPFIANIPTEEVFTAPDRNNVNGYVTNKLPLNLNGNIIDGFTLTFKDGVIIDVKAEKGEKLLKDLIATDEGACRLGEVALVPDDSPISNRRTIFYNTLFDENASCHLAIGSAYSFNIKGGTEMTTEEKIANGLN</sequence>
<dbReference type="PANTHER" id="PTHR34448">
    <property type="entry name" value="AMINOPEPTIDASE"/>
    <property type="match status" value="1"/>
</dbReference>
<dbReference type="GO" id="GO:0006508">
    <property type="term" value="P:proteolysis"/>
    <property type="evidence" value="ECO:0007669"/>
    <property type="project" value="InterPro"/>
</dbReference>
<evidence type="ECO:0000313" key="3">
    <source>
        <dbReference type="Proteomes" id="UP000238775"/>
    </source>
</evidence>
<proteinExistence type="predicted"/>
<dbReference type="Pfam" id="PF02073">
    <property type="entry name" value="Peptidase_M29"/>
    <property type="match status" value="1"/>
</dbReference>
<keyword evidence="2" id="KW-0378">Hydrolase</keyword>
<evidence type="ECO:0000313" key="2">
    <source>
        <dbReference type="EMBL" id="PPJ81382.1"/>
    </source>
</evidence>
<dbReference type="RefSeq" id="WP_197314814.1">
    <property type="nucleotide sequence ID" value="NZ_PGWZ01000030.1"/>
</dbReference>
<dbReference type="PRINTS" id="PR00919">
    <property type="entry name" value="THERMOPTASE"/>
</dbReference>
<dbReference type="AlphaFoldDB" id="A0A7Z1SG16"/>
<dbReference type="InterPro" id="IPR000787">
    <property type="entry name" value="Peptidase_M29"/>
</dbReference>
<dbReference type="SUPFAM" id="SSF144052">
    <property type="entry name" value="Thermophilic metalloprotease-like"/>
    <property type="match status" value="1"/>
</dbReference>
<keyword evidence="1" id="KW-0479">Metal-binding</keyword>
<dbReference type="EMBL" id="PGWZ01000030">
    <property type="protein sequence ID" value="PPJ81382.1"/>
    <property type="molecule type" value="Genomic_DNA"/>
</dbReference>
<feature type="non-terminal residue" evidence="2">
    <location>
        <position position="143"/>
    </location>
</feature>
<dbReference type="GO" id="GO:0004177">
    <property type="term" value="F:aminopeptidase activity"/>
    <property type="evidence" value="ECO:0007669"/>
    <property type="project" value="UniProtKB-KW"/>
</dbReference>
<protein>
    <submittedName>
        <fullName evidence="2">Aminopeptidase</fullName>
    </submittedName>
</protein>